<evidence type="ECO:0000256" key="1">
    <source>
        <dbReference type="SAM" id="Coils"/>
    </source>
</evidence>
<sequence length="351" mass="39062">MPDPAMPHGLQSMQKMASPESLSQSSKQSTPGAKRRPSRAGTRSVSTLTAAQLERKRANDREAQRAIRQRTKDHIETLERRIADLSATNDTSAKLMQALQRNEELEQENAILRGRLNQAVTALSENGISSENAMLSAAPASPNRNPRMKISTQVRTSSTPAPRSVPATSVQHSMAPQADWNSAYSPVSSTMERSPSIADASPVVGNLRWNSHHSPIGPERHMQTMDPALQQQQQYAPNHNYVVDTNGRPIQHHQQYQPEPQMMAPYAQTRSPTGHVPDYHPGHSNAQMAPSPATAYPTYPHSQGQAYMPVSPHEPGQMQMMQQRSGMEAQQQPQQQQMMYNMHPNMMKHEH</sequence>
<dbReference type="Gene3D" id="1.20.5.170">
    <property type="match status" value="1"/>
</dbReference>
<proteinExistence type="predicted"/>
<dbReference type="SUPFAM" id="SSF57959">
    <property type="entry name" value="Leucine zipper domain"/>
    <property type="match status" value="1"/>
</dbReference>
<dbReference type="EMBL" id="WNWQ01000011">
    <property type="protein sequence ID" value="KAE9984942.1"/>
    <property type="molecule type" value="Genomic_DNA"/>
</dbReference>
<dbReference type="InterPro" id="IPR046347">
    <property type="entry name" value="bZIP_sf"/>
</dbReference>
<accession>A0A8H3Z938</accession>
<organism evidence="3 4">
    <name type="scientific">Venturia inaequalis</name>
    <name type="common">Apple scab fungus</name>
    <dbReference type="NCBI Taxonomy" id="5025"/>
    <lineage>
        <taxon>Eukaryota</taxon>
        <taxon>Fungi</taxon>
        <taxon>Dikarya</taxon>
        <taxon>Ascomycota</taxon>
        <taxon>Pezizomycotina</taxon>
        <taxon>Dothideomycetes</taxon>
        <taxon>Pleosporomycetidae</taxon>
        <taxon>Venturiales</taxon>
        <taxon>Venturiaceae</taxon>
        <taxon>Venturia</taxon>
    </lineage>
</organism>
<dbReference type="PANTHER" id="PTHR37012">
    <property type="entry name" value="B-ZIP TRANSCRIPTION FACTOR (EUROFUNG)-RELATED"/>
    <property type="match status" value="1"/>
</dbReference>
<name>A0A8H3Z938_VENIN</name>
<dbReference type="CDD" id="cd14688">
    <property type="entry name" value="bZIP_YAP"/>
    <property type="match status" value="1"/>
</dbReference>
<reference evidence="3 4" key="1">
    <citation type="submission" date="2019-11" db="EMBL/GenBank/DDBJ databases">
        <title>Venturia inaequalis Genome Resource.</title>
        <authorList>
            <person name="Lichtner F.J."/>
        </authorList>
    </citation>
    <scope>NUCLEOTIDE SEQUENCE [LARGE SCALE GENOMIC DNA]</scope>
    <source>
        <strain evidence="3">Bline_iso_100314</strain>
    </source>
</reference>
<dbReference type="AlphaFoldDB" id="A0A8H3Z938"/>
<feature type="coiled-coil region" evidence="1">
    <location>
        <begin position="68"/>
        <end position="122"/>
    </location>
</feature>
<feature type="compositionally biased region" description="Basic and acidic residues" evidence="2">
    <location>
        <begin position="53"/>
        <end position="65"/>
    </location>
</feature>
<feature type="compositionally biased region" description="Low complexity" evidence="2">
    <location>
        <begin position="18"/>
        <end position="29"/>
    </location>
</feature>
<feature type="compositionally biased region" description="Polar residues" evidence="2">
    <location>
        <begin position="41"/>
        <end position="50"/>
    </location>
</feature>
<comment type="caution">
    <text evidence="3">The sequence shown here is derived from an EMBL/GenBank/DDBJ whole genome shotgun (WGS) entry which is preliminary data.</text>
</comment>
<feature type="region of interest" description="Disordered" evidence="2">
    <location>
        <begin position="1"/>
        <end position="65"/>
    </location>
</feature>
<evidence type="ECO:0000313" key="3">
    <source>
        <dbReference type="EMBL" id="KAE9984942.1"/>
    </source>
</evidence>
<evidence type="ECO:0000256" key="2">
    <source>
        <dbReference type="SAM" id="MobiDB-lite"/>
    </source>
</evidence>
<protein>
    <recommendedName>
        <fullName evidence="5">BZIP domain-containing protein</fullName>
    </recommendedName>
</protein>
<evidence type="ECO:0008006" key="5">
    <source>
        <dbReference type="Google" id="ProtNLM"/>
    </source>
</evidence>
<feature type="region of interest" description="Disordered" evidence="2">
    <location>
        <begin position="153"/>
        <end position="174"/>
    </location>
</feature>
<dbReference type="Proteomes" id="UP000433883">
    <property type="component" value="Unassembled WGS sequence"/>
</dbReference>
<dbReference type="GO" id="GO:0003700">
    <property type="term" value="F:DNA-binding transcription factor activity"/>
    <property type="evidence" value="ECO:0007669"/>
    <property type="project" value="InterPro"/>
</dbReference>
<evidence type="ECO:0000313" key="4">
    <source>
        <dbReference type="Proteomes" id="UP000433883"/>
    </source>
</evidence>
<gene>
    <name evidence="3" type="ORF">BLS_000521</name>
</gene>
<keyword evidence="1" id="KW-0175">Coiled coil</keyword>